<dbReference type="HOGENOM" id="CLU_242168_0_0_0"/>
<dbReference type="PROSITE" id="PS50112">
    <property type="entry name" value="PAS"/>
    <property type="match status" value="1"/>
</dbReference>
<proteinExistence type="inferred from homology"/>
<keyword evidence="15" id="KW-1185">Reference proteome</keyword>
<dbReference type="GO" id="GO:0000155">
    <property type="term" value="F:phosphorelay sensor kinase activity"/>
    <property type="evidence" value="ECO:0007669"/>
    <property type="project" value="InterPro"/>
</dbReference>
<comment type="catalytic activity">
    <reaction evidence="1">
        <text>ATP + protein L-histidine = ADP + protein N-phospho-L-histidine.</text>
        <dbReference type="EC" id="2.7.13.3"/>
    </reaction>
</comment>
<evidence type="ECO:0000313" key="15">
    <source>
        <dbReference type="Proteomes" id="UP000008922"/>
    </source>
</evidence>
<keyword evidence="5" id="KW-0808">Transferase</keyword>
<dbReference type="InterPro" id="IPR036890">
    <property type="entry name" value="HATPase_C_sf"/>
</dbReference>
<dbReference type="SUPFAM" id="SSF55785">
    <property type="entry name" value="PYP-like sensor domain (PAS domain)"/>
    <property type="match status" value="1"/>
</dbReference>
<dbReference type="eggNOG" id="COG2205">
    <property type="taxonomic scope" value="Bacteria"/>
</dbReference>
<dbReference type="InterPro" id="IPR029016">
    <property type="entry name" value="GAF-like_dom_sf"/>
</dbReference>
<organism evidence="14 15">
    <name type="scientific">Anaerolinea thermophila (strain DSM 14523 / JCM 11388 / NBRC 100420 / UNI-1)</name>
    <dbReference type="NCBI Taxonomy" id="926569"/>
    <lineage>
        <taxon>Bacteria</taxon>
        <taxon>Bacillati</taxon>
        <taxon>Chloroflexota</taxon>
        <taxon>Anaerolineae</taxon>
        <taxon>Anaerolineales</taxon>
        <taxon>Anaerolineaceae</taxon>
        <taxon>Anaerolinea</taxon>
    </lineage>
</organism>
<dbReference type="InterPro" id="IPR003018">
    <property type="entry name" value="GAF"/>
</dbReference>
<dbReference type="KEGG" id="atm:ANT_11780"/>
<dbReference type="Gene3D" id="3.30.565.10">
    <property type="entry name" value="Histidine kinase-like ATPase, C-terminal domain"/>
    <property type="match status" value="1"/>
</dbReference>
<dbReference type="SUPFAM" id="SSF55781">
    <property type="entry name" value="GAF domain-like"/>
    <property type="match status" value="6"/>
</dbReference>
<dbReference type="RefSeq" id="WP_013559600.1">
    <property type="nucleotide sequence ID" value="NC_014960.1"/>
</dbReference>
<dbReference type="SMART" id="SM00065">
    <property type="entry name" value="GAF"/>
    <property type="match status" value="5"/>
</dbReference>
<dbReference type="InterPro" id="IPR005467">
    <property type="entry name" value="His_kinase_dom"/>
</dbReference>
<dbReference type="CDD" id="cd00130">
    <property type="entry name" value="PAS"/>
    <property type="match status" value="1"/>
</dbReference>
<feature type="modified residue" description="4-aspartylphosphate" evidence="9">
    <location>
        <position position="1459"/>
    </location>
</feature>
<feature type="domain" description="Histidine kinase" evidence="11">
    <location>
        <begin position="1171"/>
        <end position="1395"/>
    </location>
</feature>
<evidence type="ECO:0000256" key="9">
    <source>
        <dbReference type="PROSITE-ProRule" id="PRU00169"/>
    </source>
</evidence>
<dbReference type="OrthoDB" id="9757990at2"/>
<dbReference type="FunFam" id="3.30.565.10:FF:000010">
    <property type="entry name" value="Sensor histidine kinase RcsC"/>
    <property type="match status" value="1"/>
</dbReference>
<evidence type="ECO:0000256" key="8">
    <source>
        <dbReference type="ARBA" id="ARBA00074306"/>
    </source>
</evidence>
<dbReference type="Pfam" id="PF13185">
    <property type="entry name" value="GAF_2"/>
    <property type="match status" value="3"/>
</dbReference>
<dbReference type="Pfam" id="PF00512">
    <property type="entry name" value="HisKA"/>
    <property type="match status" value="1"/>
</dbReference>
<dbReference type="SUPFAM" id="SSF47384">
    <property type="entry name" value="Homodimeric domain of signal transducing histidine kinase"/>
    <property type="match status" value="1"/>
</dbReference>
<protein>
    <recommendedName>
        <fullName evidence="8">Circadian input-output histidine kinase CikA</fullName>
        <ecNumber evidence="3">2.7.13.3</ecNumber>
    </recommendedName>
</protein>
<dbReference type="Gene3D" id="3.30.450.20">
    <property type="entry name" value="PAS domain"/>
    <property type="match status" value="1"/>
</dbReference>
<dbReference type="InterPro" id="IPR001789">
    <property type="entry name" value="Sig_transdc_resp-reg_receiver"/>
</dbReference>
<dbReference type="PRINTS" id="PR00344">
    <property type="entry name" value="BCTRLSENSOR"/>
</dbReference>
<dbReference type="eggNOG" id="COG0745">
    <property type="taxonomic scope" value="Bacteria"/>
</dbReference>
<evidence type="ECO:0000313" key="14">
    <source>
        <dbReference type="EMBL" id="BAJ63212.1"/>
    </source>
</evidence>
<evidence type="ECO:0000256" key="4">
    <source>
        <dbReference type="ARBA" id="ARBA00022553"/>
    </source>
</evidence>
<dbReference type="SMART" id="SM00387">
    <property type="entry name" value="HATPase_c"/>
    <property type="match status" value="1"/>
</dbReference>
<sequence length="1660" mass="184920">MSKKRLQNRLDHLFSSITHEVESAPAPSEISARPLGWTWEADEDGCYCRVSPEMGQILGVSEEEIIGKPFYRFLLEEEIFVDFSTFSAESLPKEYLVRFQKVSGEWLEAKISILSAPDDHTPTWKGTVAILQTGEMAHQPVPAKPSVEVKPHTPSVARKTSSPLSPPKPFTPTFVSGGKIFGVSAEDGKIQLVTAPSTPLAMQSLQQKKPVAVSAQGELPAAIVVPENAGEYGKLLVEVIDETPQRIWDEEEHQLVLEVASQLALALENARLYNAAQQELAERVRAEQEILHRNQDLAILNRIGQRLTSLSSHEEIYQTFAQMAGEVLSDRNLFIAVADDHYQTLSFPVYREEGIEMLLPEREFGKGLPEALIQYARPVLFKNKVAQQLAQFHCELPERLPKCLLAIPILVNERPRGVLVLQDYEKENAPQFDEVHVELLSTAASQVSTALENATLFLQMQETLKALENRERYQAGVARSAAVLSEAGTQALGDVLKYLGQAAQASRVYFMQFSEGVASNWTLFEDWTSPVVAYLLDRTKIYNIPAELFADLIGNLRTEGWIIPTDLPIDHLARQFFSSQGIQSALILGIQGRTTMPDLLIFEHVEAHTWTQDEINALRVAAEAIANTFVREDLLVQLRANLDETESLYKASNNLVVATNFQEMLGSVVTGVRMTEINRAVMLLFETDSHQRISRVTVQANWYSGRGTPPPEIGTEFPRVIYERPLQTNMQYFFESLEEAVLDEALKQDLLKQNVRSLAILPMWAGKRQIGVVLFEGEHKHIFTPREKRLLPPLIDQLTIVVENLRLFEQTQQALQETARLYNISSEIAAAANADQMVDLVIREALPRGAEAVSLHLTTNVEGEMNEIEVAAYHSITGRTQFKGARLRASEVPILFGLPDEGISFADIDDGTLDPVSATTLKRFGIRSGIIVPLRSGGHTVGVMGAFSSQPVRYDTAEVRIFQTVANGIAVALEKLRLLEQAERRALELQTAAEIARDTTSTLSTDVLLRRIVTLVVERFNLYQASIFLLDDSGTYAVVRESFGPAAEQLKERKHKLAVGSRSVVGTVTATGEPFILNDVTTSTMYYPNPLLPETRSEMALPLRLGNRVIGALDLQSRNLNAFRKDELSGLTILADQIAVAIENARAYELAQKAVEEMREVDRVKSQFLANMSHELRTPLNSIIGFSRVILRGIDGPINDTQKQDLTAIYNSGQHLLNLINDILDLSKIEAGKMELSFSDVNMTDLINSAMSTAVGLVKDKPIKLITEIEDNLPIVRADATRVRQVLINFLSNAAKFTDEGSITVRARRVRSPEGKPELMVTVTDTGPGIAEEDRSKLFLPFSQVDDSPTRKTGGTGLGLSICRSLIEMHGGRIGLLESTVGVGSTFFFTLPLPLEEGKPDEYIPEGALTVLAVDDDPQVIELYQRFLKPQGYYVIPHTDPRTVVERVKEVQPFAITLDIMMPEVDGWQVMKKLKSDPETRDIPIVVCSILEEEEKGYSLGAADYLVKPFLSEDLLGALNRLNRDGKIREVLVIDDDPEDLRLVQKMLEESQRYHVNLAQGGKAGWDFLQNSVPDVIILDLFMPEMNGFELLGNLRAHPTFKSIPVIVLTGADLTAEQHQQLNEFGQNLLTKAMLREKELLNSLEEALRRFRSESKSTKD</sequence>
<dbReference type="PANTHER" id="PTHR43047:SF72">
    <property type="entry name" value="OSMOSENSING HISTIDINE PROTEIN KINASE SLN1"/>
    <property type="match status" value="1"/>
</dbReference>
<evidence type="ECO:0000256" key="2">
    <source>
        <dbReference type="ARBA" id="ARBA00006402"/>
    </source>
</evidence>
<dbReference type="InterPro" id="IPR004358">
    <property type="entry name" value="Sig_transdc_His_kin-like_C"/>
</dbReference>
<dbReference type="Gene3D" id="3.40.50.2300">
    <property type="match status" value="2"/>
</dbReference>
<dbReference type="GO" id="GO:0005886">
    <property type="term" value="C:plasma membrane"/>
    <property type="evidence" value="ECO:0007669"/>
    <property type="project" value="TreeGrafter"/>
</dbReference>
<dbReference type="Proteomes" id="UP000008922">
    <property type="component" value="Chromosome"/>
</dbReference>
<dbReference type="EC" id="2.7.13.3" evidence="3"/>
<feature type="domain" description="PAS" evidence="13">
    <location>
        <begin position="42"/>
        <end position="78"/>
    </location>
</feature>
<comment type="similarity">
    <text evidence="2">In the N-terminal section; belongs to the phytochrome family.</text>
</comment>
<keyword evidence="4 9" id="KW-0597">Phosphoprotein</keyword>
<evidence type="ECO:0000256" key="3">
    <source>
        <dbReference type="ARBA" id="ARBA00012438"/>
    </source>
</evidence>
<dbReference type="STRING" id="926569.ANT_11780"/>
<dbReference type="PROSITE" id="PS50110">
    <property type="entry name" value="RESPONSE_REGULATORY"/>
    <property type="match status" value="2"/>
</dbReference>
<dbReference type="SUPFAM" id="SSF52172">
    <property type="entry name" value="CheY-like"/>
    <property type="match status" value="2"/>
</dbReference>
<evidence type="ECO:0000259" key="11">
    <source>
        <dbReference type="PROSITE" id="PS50109"/>
    </source>
</evidence>
<dbReference type="CDD" id="cd00082">
    <property type="entry name" value="HisKA"/>
    <property type="match status" value="1"/>
</dbReference>
<evidence type="ECO:0000256" key="7">
    <source>
        <dbReference type="ARBA" id="ARBA00023012"/>
    </source>
</evidence>
<dbReference type="InterPro" id="IPR011006">
    <property type="entry name" value="CheY-like_superfamily"/>
</dbReference>
<dbReference type="Gene3D" id="1.10.287.130">
    <property type="match status" value="1"/>
</dbReference>
<dbReference type="InterPro" id="IPR003661">
    <property type="entry name" value="HisK_dim/P_dom"/>
</dbReference>
<dbReference type="Pfam" id="PF02518">
    <property type="entry name" value="HATPase_c"/>
    <property type="match status" value="1"/>
</dbReference>
<evidence type="ECO:0000259" key="12">
    <source>
        <dbReference type="PROSITE" id="PS50110"/>
    </source>
</evidence>
<feature type="domain" description="Response regulatory" evidence="12">
    <location>
        <begin position="1530"/>
        <end position="1648"/>
    </location>
</feature>
<dbReference type="SMART" id="SM00388">
    <property type="entry name" value="HisKA"/>
    <property type="match status" value="1"/>
</dbReference>
<dbReference type="PROSITE" id="PS50109">
    <property type="entry name" value="HIS_KIN"/>
    <property type="match status" value="1"/>
</dbReference>
<dbReference type="InParanoid" id="E8N448"/>
<dbReference type="Pfam" id="PF00072">
    <property type="entry name" value="Response_reg"/>
    <property type="match status" value="2"/>
</dbReference>
<dbReference type="eggNOG" id="COG0784">
    <property type="taxonomic scope" value="Bacteria"/>
</dbReference>
<dbReference type="InterPro" id="IPR035965">
    <property type="entry name" value="PAS-like_dom_sf"/>
</dbReference>
<dbReference type="CDD" id="cd16922">
    <property type="entry name" value="HATPase_EvgS-ArcB-TorS-like"/>
    <property type="match status" value="1"/>
</dbReference>
<feature type="domain" description="Response regulatory" evidence="12">
    <location>
        <begin position="1410"/>
        <end position="1523"/>
    </location>
</feature>
<dbReference type="EMBL" id="AP012029">
    <property type="protein sequence ID" value="BAJ63212.1"/>
    <property type="molecule type" value="Genomic_DNA"/>
</dbReference>
<dbReference type="Gene3D" id="3.30.450.40">
    <property type="match status" value="6"/>
</dbReference>
<dbReference type="SMART" id="SM00448">
    <property type="entry name" value="REC"/>
    <property type="match status" value="2"/>
</dbReference>
<dbReference type="InterPro" id="IPR000014">
    <property type="entry name" value="PAS"/>
</dbReference>
<evidence type="ECO:0000256" key="1">
    <source>
        <dbReference type="ARBA" id="ARBA00000085"/>
    </source>
</evidence>
<feature type="region of interest" description="Disordered" evidence="10">
    <location>
        <begin position="142"/>
        <end position="169"/>
    </location>
</feature>
<reference evidence="14 15" key="1">
    <citation type="submission" date="2010-12" db="EMBL/GenBank/DDBJ databases">
        <title>Whole genome sequence of Anaerolinea thermophila UNI-1.</title>
        <authorList>
            <person name="Narita-Yamada S."/>
            <person name="Kishi E."/>
            <person name="Watanabe Y."/>
            <person name="Takasaki K."/>
            <person name="Ankai A."/>
            <person name="Oguchi A."/>
            <person name="Fukui S."/>
            <person name="Takahashi M."/>
            <person name="Yashiro I."/>
            <person name="Hosoyama A."/>
            <person name="Sekiguchi Y."/>
            <person name="Hanada S."/>
            <person name="Fujita N."/>
        </authorList>
    </citation>
    <scope>NUCLEOTIDE SEQUENCE [LARGE SCALE GENOMIC DNA]</scope>
    <source>
        <strain evidence="15">DSM 14523 / JCM 11388 / NBRC 100420 / UNI-1</strain>
    </source>
</reference>
<dbReference type="GO" id="GO:0009927">
    <property type="term" value="F:histidine phosphotransfer kinase activity"/>
    <property type="evidence" value="ECO:0007669"/>
    <property type="project" value="TreeGrafter"/>
</dbReference>
<gene>
    <name evidence="14" type="ordered locus">ANT_11780</name>
</gene>
<dbReference type="PANTHER" id="PTHR43047">
    <property type="entry name" value="TWO-COMPONENT HISTIDINE PROTEIN KINASE"/>
    <property type="match status" value="1"/>
</dbReference>
<dbReference type="InterPro" id="IPR003594">
    <property type="entry name" value="HATPase_dom"/>
</dbReference>
<accession>E8N448</accession>
<keyword evidence="7" id="KW-0902">Two-component regulatory system</keyword>
<keyword evidence="6" id="KW-0418">Kinase</keyword>
<dbReference type="SUPFAM" id="SSF55874">
    <property type="entry name" value="ATPase domain of HSP90 chaperone/DNA topoisomerase II/histidine kinase"/>
    <property type="match status" value="1"/>
</dbReference>
<evidence type="ECO:0000256" key="6">
    <source>
        <dbReference type="ARBA" id="ARBA00022777"/>
    </source>
</evidence>
<evidence type="ECO:0000256" key="10">
    <source>
        <dbReference type="SAM" id="MobiDB-lite"/>
    </source>
</evidence>
<name>E8N448_ANATU</name>
<dbReference type="eggNOG" id="COG2203">
    <property type="taxonomic scope" value="Bacteria"/>
</dbReference>
<evidence type="ECO:0000259" key="13">
    <source>
        <dbReference type="PROSITE" id="PS50112"/>
    </source>
</evidence>
<dbReference type="InterPro" id="IPR036097">
    <property type="entry name" value="HisK_dim/P_sf"/>
</dbReference>
<evidence type="ECO:0000256" key="5">
    <source>
        <dbReference type="ARBA" id="ARBA00022679"/>
    </source>
</evidence>
<feature type="modified residue" description="4-aspartylphosphate" evidence="9">
    <location>
        <position position="1580"/>
    </location>
</feature>